<gene>
    <name evidence="4" type="ORF">M9Y10_008233</name>
</gene>
<dbReference type="Proteomes" id="UP001470230">
    <property type="component" value="Unassembled WGS sequence"/>
</dbReference>
<accession>A0ABR2IZD0</accession>
<dbReference type="SMART" id="SM00326">
    <property type="entry name" value="SH3"/>
    <property type="match status" value="1"/>
</dbReference>
<evidence type="ECO:0000259" key="3">
    <source>
        <dbReference type="PROSITE" id="PS50002"/>
    </source>
</evidence>
<organism evidence="4 5">
    <name type="scientific">Tritrichomonas musculus</name>
    <dbReference type="NCBI Taxonomy" id="1915356"/>
    <lineage>
        <taxon>Eukaryota</taxon>
        <taxon>Metamonada</taxon>
        <taxon>Parabasalia</taxon>
        <taxon>Tritrichomonadida</taxon>
        <taxon>Tritrichomonadidae</taxon>
        <taxon>Tritrichomonas</taxon>
    </lineage>
</organism>
<name>A0ABR2IZD0_9EUKA</name>
<dbReference type="InterPro" id="IPR036028">
    <property type="entry name" value="SH3-like_dom_sf"/>
</dbReference>
<feature type="domain" description="SH3" evidence="3">
    <location>
        <begin position="276"/>
        <end position="335"/>
    </location>
</feature>
<dbReference type="EMBL" id="JAPFFF010000014">
    <property type="protein sequence ID" value="KAK8870352.1"/>
    <property type="molecule type" value="Genomic_DNA"/>
</dbReference>
<dbReference type="PROSITE" id="PS50002">
    <property type="entry name" value="SH3"/>
    <property type="match status" value="1"/>
</dbReference>
<evidence type="ECO:0000313" key="4">
    <source>
        <dbReference type="EMBL" id="KAK8870352.1"/>
    </source>
</evidence>
<dbReference type="InterPro" id="IPR001452">
    <property type="entry name" value="SH3_domain"/>
</dbReference>
<evidence type="ECO:0000256" key="2">
    <source>
        <dbReference type="PROSITE-ProRule" id="PRU00192"/>
    </source>
</evidence>
<dbReference type="SUPFAM" id="SSF50044">
    <property type="entry name" value="SH3-domain"/>
    <property type="match status" value="1"/>
</dbReference>
<keyword evidence="5" id="KW-1185">Reference proteome</keyword>
<dbReference type="Gene3D" id="2.30.30.40">
    <property type="entry name" value="SH3 Domains"/>
    <property type="match status" value="1"/>
</dbReference>
<evidence type="ECO:0000256" key="1">
    <source>
        <dbReference type="ARBA" id="ARBA00022443"/>
    </source>
</evidence>
<keyword evidence="1 2" id="KW-0728">SH3 domain</keyword>
<comment type="caution">
    <text evidence="4">The sequence shown here is derived from an EMBL/GenBank/DDBJ whole genome shotgun (WGS) entry which is preliminary data.</text>
</comment>
<reference evidence="4 5" key="1">
    <citation type="submission" date="2024-04" db="EMBL/GenBank/DDBJ databases">
        <title>Tritrichomonas musculus Genome.</title>
        <authorList>
            <person name="Alves-Ferreira E."/>
            <person name="Grigg M."/>
            <person name="Lorenzi H."/>
            <person name="Galac M."/>
        </authorList>
    </citation>
    <scope>NUCLEOTIDE SEQUENCE [LARGE SCALE GENOMIC DNA]</scope>
    <source>
        <strain evidence="4 5">EAF2021</strain>
    </source>
</reference>
<evidence type="ECO:0000313" key="5">
    <source>
        <dbReference type="Proteomes" id="UP001470230"/>
    </source>
</evidence>
<sequence>MSAQFNFEQKLAFNFVDQIIQCILKIVQAYENFKNSILDDINFLNDIDMRAQKILKIFRSQDIPKDFYSLSDSLTKQKQPIALAFSLIYDSFQKSSGLIEKKIDYLNSLIKESEDRIAFCKDTSKDVENQLNKAFQNYFESFKNCSNERECAALALNQILNKEESFDNTFHEHFIQLLQTIDDQEIYTKSLIESLLNSYKSLINEENDFIDEITAEIDQNFSILQNRIERKRRTKITVAKDIIAELAKLFYNLKCFSQLHSMPKNHIIPHRWTDNQNRFSARIWSDYQMRDDSEVSVKKKEMVDVIKVTTQSYWLIRKSNGSEGYVPCTILEPVG</sequence>
<proteinExistence type="predicted"/>
<protein>
    <recommendedName>
        <fullName evidence="3">SH3 domain-containing protein</fullName>
    </recommendedName>
</protein>